<protein>
    <submittedName>
        <fullName evidence="3">Phosphatase PAP2 family protein</fullName>
    </submittedName>
</protein>
<feature type="transmembrane region" description="Helical" evidence="1">
    <location>
        <begin position="156"/>
        <end position="175"/>
    </location>
</feature>
<evidence type="ECO:0000313" key="3">
    <source>
        <dbReference type="EMBL" id="TYC46355.1"/>
    </source>
</evidence>
<accession>A0A6P2CN20</accession>
<feature type="transmembrane region" description="Helical" evidence="1">
    <location>
        <begin position="299"/>
        <end position="318"/>
    </location>
</feature>
<evidence type="ECO:0000256" key="1">
    <source>
        <dbReference type="SAM" id="Phobius"/>
    </source>
</evidence>
<dbReference type="AlphaFoldDB" id="A0A6P2CN20"/>
<feature type="transmembrane region" description="Helical" evidence="1">
    <location>
        <begin position="274"/>
        <end position="293"/>
    </location>
</feature>
<dbReference type="SMART" id="SM00014">
    <property type="entry name" value="acidPPc"/>
    <property type="match status" value="1"/>
</dbReference>
<dbReference type="CDD" id="cd03396">
    <property type="entry name" value="PAP2_like_6"/>
    <property type="match status" value="1"/>
</dbReference>
<organism evidence="3 4">
    <name type="scientific">Leuconostoc litchii</name>
    <dbReference type="NCBI Taxonomy" id="1981069"/>
    <lineage>
        <taxon>Bacteria</taxon>
        <taxon>Bacillati</taxon>
        <taxon>Bacillota</taxon>
        <taxon>Bacilli</taxon>
        <taxon>Lactobacillales</taxon>
        <taxon>Lactobacillaceae</taxon>
        <taxon>Leuconostoc</taxon>
    </lineage>
</organism>
<reference evidence="3 4" key="1">
    <citation type="submission" date="2019-01" db="EMBL/GenBank/DDBJ databases">
        <title>Leuconostoc litchii sp. nov., a novel lactic acid bacterium isolated from lychee.</title>
        <authorList>
            <person name="Wang L.-T."/>
        </authorList>
    </citation>
    <scope>NUCLEOTIDE SEQUENCE [LARGE SCALE GENOMIC DNA]</scope>
    <source>
        <strain evidence="3 4">MB7</strain>
    </source>
</reference>
<evidence type="ECO:0000313" key="4">
    <source>
        <dbReference type="Proteomes" id="UP000442244"/>
    </source>
</evidence>
<keyword evidence="1" id="KW-1133">Transmembrane helix</keyword>
<feature type="transmembrane region" description="Helical" evidence="1">
    <location>
        <begin position="97"/>
        <end position="118"/>
    </location>
</feature>
<feature type="transmembrane region" description="Helical" evidence="1">
    <location>
        <begin position="244"/>
        <end position="262"/>
    </location>
</feature>
<proteinExistence type="predicted"/>
<dbReference type="Pfam" id="PF01569">
    <property type="entry name" value="PAP2"/>
    <property type="match status" value="1"/>
</dbReference>
<dbReference type="PANTHER" id="PTHR14969:SF13">
    <property type="entry name" value="AT30094P"/>
    <property type="match status" value="1"/>
</dbReference>
<feature type="transmembrane region" description="Helical" evidence="1">
    <location>
        <begin position="72"/>
        <end position="90"/>
    </location>
</feature>
<dbReference type="SUPFAM" id="SSF48317">
    <property type="entry name" value="Acid phosphatase/Vanadium-dependent haloperoxidase"/>
    <property type="match status" value="1"/>
</dbReference>
<comment type="caution">
    <text evidence="3">The sequence shown here is derived from an EMBL/GenBank/DDBJ whole genome shotgun (WGS) entry which is preliminary data.</text>
</comment>
<gene>
    <name evidence="3" type="ORF">ESZ47_07735</name>
</gene>
<feature type="transmembrane region" description="Helical" evidence="1">
    <location>
        <begin position="30"/>
        <end position="47"/>
    </location>
</feature>
<name>A0A6P2CN20_9LACO</name>
<dbReference type="OrthoDB" id="1653251at2"/>
<dbReference type="RefSeq" id="WP_148606303.1">
    <property type="nucleotide sequence ID" value="NZ_BSUV01000001.1"/>
</dbReference>
<feature type="domain" description="Phosphatidic acid phosphatase type 2/haloperoxidase" evidence="2">
    <location>
        <begin position="190"/>
        <end position="314"/>
    </location>
</feature>
<dbReference type="Gene3D" id="1.20.144.10">
    <property type="entry name" value="Phosphatidic acid phosphatase type 2/haloperoxidase"/>
    <property type="match status" value="1"/>
</dbReference>
<sequence length="329" mass="36722">MQWTGSTNNVNLMHDDKDTFETTTGEKKTLIILLVIGLISLLIATFFDKNITSAIMNQNSIFGNIFQNYADQGAGIVLFSAFEIIAWTIWRRVQENIVRYIMTVGALVFAFNQMLAVLQDMLSYTYSMLNNISKGIPMGVANNTSAVVNYPEPLRWGLALALTILLSFIFFNWISSKSDSDINYLLNAALIGIVVVFIAQTTIGEMKTLWGRFRPYEMTTVSGQTMSEFTPWYHLNGANGHNSFPSGHTMSGWLFLYLTFFVPRGNISLQKKMTIFGIAMGILTGLSRVRIGAHWLSDVTVSSLIVGTIIFLASRLLTAHFVESQSTLN</sequence>
<keyword evidence="4" id="KW-1185">Reference proteome</keyword>
<feature type="transmembrane region" description="Helical" evidence="1">
    <location>
        <begin position="182"/>
        <end position="203"/>
    </location>
</feature>
<dbReference type="EMBL" id="SDGY01000005">
    <property type="protein sequence ID" value="TYC46355.1"/>
    <property type="molecule type" value="Genomic_DNA"/>
</dbReference>
<keyword evidence="1" id="KW-0812">Transmembrane</keyword>
<evidence type="ECO:0000259" key="2">
    <source>
        <dbReference type="SMART" id="SM00014"/>
    </source>
</evidence>
<dbReference type="InterPro" id="IPR036938">
    <property type="entry name" value="PAP2/HPO_sf"/>
</dbReference>
<keyword evidence="1" id="KW-0472">Membrane</keyword>
<dbReference type="PANTHER" id="PTHR14969">
    <property type="entry name" value="SPHINGOSINE-1-PHOSPHATE PHOSPHOHYDROLASE"/>
    <property type="match status" value="1"/>
</dbReference>
<dbReference type="Proteomes" id="UP000442244">
    <property type="component" value="Unassembled WGS sequence"/>
</dbReference>
<dbReference type="InterPro" id="IPR000326">
    <property type="entry name" value="PAP2/HPO"/>
</dbReference>